<dbReference type="KEGG" id="pgs:CPT03_16785"/>
<evidence type="ECO:0000313" key="1">
    <source>
        <dbReference type="EMBL" id="ATP58003.1"/>
    </source>
</evidence>
<dbReference type="AlphaFoldDB" id="A0A2D1U8R0"/>
<keyword evidence="1" id="KW-0808">Transferase</keyword>
<gene>
    <name evidence="1" type="primary">pseF</name>
    <name evidence="1" type="ORF">CPT03_16785</name>
</gene>
<dbReference type="RefSeq" id="WP_099439911.1">
    <property type="nucleotide sequence ID" value="NZ_CP024091.1"/>
</dbReference>
<dbReference type="PANTHER" id="PTHR21485">
    <property type="entry name" value="HAD SUPERFAMILY MEMBERS CMAS AND KDSC"/>
    <property type="match status" value="1"/>
</dbReference>
<dbReference type="OrthoDB" id="9805604at2"/>
<dbReference type="SUPFAM" id="SSF53448">
    <property type="entry name" value="Nucleotide-diphospho-sugar transferases"/>
    <property type="match status" value="1"/>
</dbReference>
<proteinExistence type="predicted"/>
<dbReference type="InterPro" id="IPR020039">
    <property type="entry name" value="PseF"/>
</dbReference>
<dbReference type="InterPro" id="IPR003329">
    <property type="entry name" value="Cytidylyl_trans"/>
</dbReference>
<name>A0A2D1U8R0_9SPHI</name>
<dbReference type="Proteomes" id="UP000223749">
    <property type="component" value="Chromosome"/>
</dbReference>
<dbReference type="PANTHER" id="PTHR21485:SF6">
    <property type="entry name" value="N-ACYLNEURAMINATE CYTIDYLYLTRANSFERASE-RELATED"/>
    <property type="match status" value="1"/>
</dbReference>
<dbReference type="NCBIfam" id="TIGR03584">
    <property type="entry name" value="PseF"/>
    <property type="match status" value="1"/>
</dbReference>
<dbReference type="InterPro" id="IPR029044">
    <property type="entry name" value="Nucleotide-diphossugar_trans"/>
</dbReference>
<dbReference type="Gene3D" id="3.90.550.10">
    <property type="entry name" value="Spore Coat Polysaccharide Biosynthesis Protein SpsA, Chain A"/>
    <property type="match status" value="1"/>
</dbReference>
<dbReference type="GO" id="GO:0008781">
    <property type="term" value="F:N-acylneuraminate cytidylyltransferase activity"/>
    <property type="evidence" value="ECO:0007669"/>
    <property type="project" value="TreeGrafter"/>
</dbReference>
<dbReference type="EMBL" id="CP024091">
    <property type="protein sequence ID" value="ATP58003.1"/>
    <property type="molecule type" value="Genomic_DNA"/>
</dbReference>
<dbReference type="Pfam" id="PF02348">
    <property type="entry name" value="CTP_transf_3"/>
    <property type="match status" value="1"/>
</dbReference>
<keyword evidence="1" id="KW-0548">Nucleotidyltransferase</keyword>
<sequence length="232" mass="26725">MTRLAIIPARGGSKRIPRKNIKDFLGKPIISYSIEAALKSNLFDEVMVSTDDEEIASIADSCGASVPFLRSNQNSDDFASTADVLKEVITYYEKNNRIFEYGCCIYPAAPLIASEKLTEAFQMMENSKFSTVFPVAEFSSPIQRALKVERAGVSNFFPTHMQTRTQDLERAYQDCGQFYFFKVQPFMERGFLQGENTGAIFLNDWEYQDIDNEHDWRIAEFKYQYFKQLKHE</sequence>
<dbReference type="CDD" id="cd02513">
    <property type="entry name" value="CMP-NeuAc_Synthase"/>
    <property type="match status" value="1"/>
</dbReference>
<reference evidence="1 2" key="1">
    <citation type="submission" date="2017-10" db="EMBL/GenBank/DDBJ databases">
        <title>Whole genome of Pedobacter ginsengisoli T01R-27 isolated from tomato rhizosphere.</title>
        <authorList>
            <person name="Weon H.-Y."/>
            <person name="Lee S.A."/>
            <person name="Sang M.K."/>
            <person name="Song J."/>
        </authorList>
    </citation>
    <scope>NUCLEOTIDE SEQUENCE [LARGE SCALE GENOMIC DNA]</scope>
    <source>
        <strain evidence="1 2">T01R-27</strain>
    </source>
</reference>
<protein>
    <submittedName>
        <fullName evidence="1">Pseudaminic acid cytidylyltransferase</fullName>
    </submittedName>
</protein>
<accession>A0A2D1U8R0</accession>
<evidence type="ECO:0000313" key="2">
    <source>
        <dbReference type="Proteomes" id="UP000223749"/>
    </source>
</evidence>
<keyword evidence="2" id="KW-1185">Reference proteome</keyword>
<dbReference type="InterPro" id="IPR050793">
    <property type="entry name" value="CMP-NeuNAc_synthase"/>
</dbReference>
<organism evidence="1 2">
    <name type="scientific">Pedobacter ginsengisoli</name>
    <dbReference type="NCBI Taxonomy" id="363852"/>
    <lineage>
        <taxon>Bacteria</taxon>
        <taxon>Pseudomonadati</taxon>
        <taxon>Bacteroidota</taxon>
        <taxon>Sphingobacteriia</taxon>
        <taxon>Sphingobacteriales</taxon>
        <taxon>Sphingobacteriaceae</taxon>
        <taxon>Pedobacter</taxon>
    </lineage>
</organism>